<name>A0A7X2IVP1_9BURK</name>
<dbReference type="InterPro" id="IPR013078">
    <property type="entry name" value="His_Pase_superF_clade-1"/>
</dbReference>
<dbReference type="EMBL" id="WKJJ01000044">
    <property type="protein sequence ID" value="MRV76790.1"/>
    <property type="molecule type" value="Genomic_DNA"/>
</dbReference>
<dbReference type="SMART" id="SM00855">
    <property type="entry name" value="PGAM"/>
    <property type="match status" value="1"/>
</dbReference>
<gene>
    <name evidence="1" type="ORF">GJ700_34275</name>
</gene>
<dbReference type="SUPFAM" id="SSF53254">
    <property type="entry name" value="Phosphoglycerate mutase-like"/>
    <property type="match status" value="1"/>
</dbReference>
<dbReference type="Pfam" id="PF00300">
    <property type="entry name" value="His_Phos_1"/>
    <property type="match status" value="1"/>
</dbReference>
<dbReference type="Proteomes" id="UP000446768">
    <property type="component" value="Unassembled WGS sequence"/>
</dbReference>
<dbReference type="AlphaFoldDB" id="A0A7X2IVP1"/>
<dbReference type="RefSeq" id="WP_154382636.1">
    <property type="nucleotide sequence ID" value="NZ_WKJJ01000044.1"/>
</dbReference>
<dbReference type="InterPro" id="IPR029033">
    <property type="entry name" value="His_PPase_superfam"/>
</dbReference>
<reference evidence="1 2" key="1">
    <citation type="submission" date="2019-11" db="EMBL/GenBank/DDBJ databases">
        <title>Novel species isolated from a subtropical stream in China.</title>
        <authorList>
            <person name="Lu H."/>
        </authorList>
    </citation>
    <scope>NUCLEOTIDE SEQUENCE [LARGE SCALE GENOMIC DNA]</scope>
    <source>
        <strain evidence="1 2">FT92W</strain>
    </source>
</reference>
<keyword evidence="2" id="KW-1185">Reference proteome</keyword>
<accession>A0A7X2IVP1</accession>
<dbReference type="Gene3D" id="3.40.50.1240">
    <property type="entry name" value="Phosphoglycerate mutase-like"/>
    <property type="match status" value="1"/>
</dbReference>
<comment type="caution">
    <text evidence="1">The sequence shown here is derived from an EMBL/GenBank/DDBJ whole genome shotgun (WGS) entry which is preliminary data.</text>
</comment>
<organism evidence="1 2">
    <name type="scientific">Pseudoduganella rivuli</name>
    <dbReference type="NCBI Taxonomy" id="2666085"/>
    <lineage>
        <taxon>Bacteria</taxon>
        <taxon>Pseudomonadati</taxon>
        <taxon>Pseudomonadota</taxon>
        <taxon>Betaproteobacteria</taxon>
        <taxon>Burkholderiales</taxon>
        <taxon>Oxalobacteraceae</taxon>
        <taxon>Telluria group</taxon>
        <taxon>Pseudoduganella</taxon>
    </lineage>
</organism>
<protein>
    <submittedName>
        <fullName evidence="1">Phosphoglycerate mutase</fullName>
    </submittedName>
</protein>
<evidence type="ECO:0000313" key="2">
    <source>
        <dbReference type="Proteomes" id="UP000446768"/>
    </source>
</evidence>
<sequence>MRLILIRHPQPLAEPGLCYGSTDLPVLPGEPERVLAALHASVAIPANAPIYTSPLQRCAALAHLLGKPTFDARLRELHFGGWEMRRWDDIPRADVDAWAADLAHYRPGGGESATDAALRVLSFRASLLQQAHTDAVIVCHAGVMRLLMAYEPGKDAAQTALRAASAAHRIGYGEAVILEATR</sequence>
<proteinExistence type="predicted"/>
<evidence type="ECO:0000313" key="1">
    <source>
        <dbReference type="EMBL" id="MRV76790.1"/>
    </source>
</evidence>